<dbReference type="GO" id="GO:0009307">
    <property type="term" value="P:DNA restriction-modification system"/>
    <property type="evidence" value="ECO:0007669"/>
    <property type="project" value="InterPro"/>
</dbReference>
<gene>
    <name evidence="7" type="ordered locus">PCC8801_4297</name>
</gene>
<name>B7JV87_RIPO1</name>
<comment type="catalytic activity">
    <reaction evidence="5">
        <text>Endonucleolytic cleavage of DNA to give specific double-stranded fragments with terminal 5'-phosphates.</text>
        <dbReference type="EC" id="3.1.21.4"/>
    </reaction>
</comment>
<proteinExistence type="predicted"/>
<keyword evidence="3 7" id="KW-0255">Endonuclease</keyword>
<accession>B7JV87</accession>
<evidence type="ECO:0000256" key="5">
    <source>
        <dbReference type="ARBA" id="ARBA00093760"/>
    </source>
</evidence>
<keyword evidence="8" id="KW-1185">Reference proteome</keyword>
<dbReference type="REBASE" id="19483">
    <property type="entry name" value="Csp8801ORF4296P"/>
</dbReference>
<evidence type="ECO:0000256" key="6">
    <source>
        <dbReference type="ARBA" id="ARBA00093790"/>
    </source>
</evidence>
<evidence type="ECO:0000256" key="1">
    <source>
        <dbReference type="ARBA" id="ARBA00022722"/>
    </source>
</evidence>
<organism evidence="7 8">
    <name type="scientific">Rippkaea orientalis (strain PCC 8801 / RF-1)</name>
    <name type="common">Cyanothece sp. (strain PCC 8801)</name>
    <dbReference type="NCBI Taxonomy" id="41431"/>
    <lineage>
        <taxon>Bacteria</taxon>
        <taxon>Bacillati</taxon>
        <taxon>Cyanobacteriota</taxon>
        <taxon>Cyanophyceae</taxon>
        <taxon>Oscillatoriophycideae</taxon>
        <taxon>Chroococcales</taxon>
        <taxon>Aphanothecaceae</taxon>
        <taxon>Rippkaea</taxon>
        <taxon>Rippkaea orientalis</taxon>
    </lineage>
</organism>
<dbReference type="HOGENOM" id="CLU_086963_0_0_3"/>
<evidence type="ECO:0000256" key="4">
    <source>
        <dbReference type="ARBA" id="ARBA00022801"/>
    </source>
</evidence>
<dbReference type="GO" id="GO:0003677">
    <property type="term" value="F:DNA binding"/>
    <property type="evidence" value="ECO:0007669"/>
    <property type="project" value="InterPro"/>
</dbReference>
<dbReference type="EC" id="3.1.21.4" evidence="6"/>
<evidence type="ECO:0000313" key="7">
    <source>
        <dbReference type="EMBL" id="ACK68220.1"/>
    </source>
</evidence>
<reference evidence="8" key="1">
    <citation type="journal article" date="2011" name="MBio">
        <title>Novel metabolic attributes of the genus Cyanothece, comprising a group of unicellular nitrogen-fixing Cyanobacteria.</title>
        <authorList>
            <person name="Bandyopadhyay A."/>
            <person name="Elvitigala T."/>
            <person name="Welsh E."/>
            <person name="Stockel J."/>
            <person name="Liberton M."/>
            <person name="Min H."/>
            <person name="Sherman L.A."/>
            <person name="Pakrasi H.B."/>
        </authorList>
    </citation>
    <scope>NUCLEOTIDE SEQUENCE [LARGE SCALE GENOMIC DNA]</scope>
    <source>
        <strain evidence="8">PCC 8801</strain>
    </source>
</reference>
<dbReference type="Pfam" id="PF09520">
    <property type="entry name" value="RE_TdeIII"/>
    <property type="match status" value="1"/>
</dbReference>
<dbReference type="STRING" id="41431.PCC8801_4297"/>
<protein>
    <recommendedName>
        <fullName evidence="6">type II site-specific deoxyribonuclease</fullName>
        <ecNumber evidence="6">3.1.21.4</ecNumber>
    </recommendedName>
</protein>
<sequence length="195" mass="22146">MNNQNNDQKIKIAIQSVIREMMDKVMNKVLIQDPFLSDKHRANKPLYAALVPDEIFKGSHFERRFVTPFGKVWEKLAVVAAQEGLGYGTMGYSIQGCVNSERLRRITEVLNNLEYAKDSQSKIIPNWQDELSYILEGKGDNIPVKVVCDIYAENSVTGEKYAFELKGPLPNSDQTKVSKEKILKLYAMTPRTSKS</sequence>
<evidence type="ECO:0000313" key="8">
    <source>
        <dbReference type="Proteomes" id="UP000008204"/>
    </source>
</evidence>
<dbReference type="KEGG" id="cyp:PCC8801_4297"/>
<keyword evidence="2" id="KW-0680">Restriction system</keyword>
<evidence type="ECO:0000256" key="3">
    <source>
        <dbReference type="ARBA" id="ARBA00022759"/>
    </source>
</evidence>
<keyword evidence="4" id="KW-0378">Hydrolase</keyword>
<dbReference type="Proteomes" id="UP000008204">
    <property type="component" value="Chromosome"/>
</dbReference>
<dbReference type="AlphaFoldDB" id="B7JV87"/>
<dbReference type="EMBL" id="CP001287">
    <property type="protein sequence ID" value="ACK68220.1"/>
    <property type="molecule type" value="Genomic_DNA"/>
</dbReference>
<keyword evidence="1" id="KW-0540">Nuclease</keyword>
<evidence type="ECO:0000256" key="2">
    <source>
        <dbReference type="ARBA" id="ARBA00022747"/>
    </source>
</evidence>
<dbReference type="eggNOG" id="ENOG502Z9T1">
    <property type="taxonomic scope" value="Bacteria"/>
</dbReference>
<dbReference type="GO" id="GO:0009036">
    <property type="term" value="F:type II site-specific deoxyribonuclease activity"/>
    <property type="evidence" value="ECO:0007669"/>
    <property type="project" value="InterPro"/>
</dbReference>
<dbReference type="InterPro" id="IPR019045">
    <property type="entry name" value="Restrct_endonuc_II_HinfI"/>
</dbReference>